<dbReference type="EMBL" id="CAIX01000036">
    <property type="protein sequence ID" value="CCI42599.1"/>
    <property type="molecule type" value="Genomic_DNA"/>
</dbReference>
<name>A0A024G7F5_9STRA</name>
<protein>
    <submittedName>
        <fullName evidence="1">Uncharacterized protein</fullName>
    </submittedName>
</protein>
<gene>
    <name evidence="1" type="ORF">BN9_033830</name>
</gene>
<evidence type="ECO:0000313" key="1">
    <source>
        <dbReference type="EMBL" id="CCI42599.1"/>
    </source>
</evidence>
<dbReference type="AlphaFoldDB" id="A0A024G7F5"/>
<dbReference type="Proteomes" id="UP000053237">
    <property type="component" value="Unassembled WGS sequence"/>
</dbReference>
<sequence length="367" mass="43085">MRCGYYRTRSPIENLRLGVKLRQLSGDTTKEWIRTLQWNERLHHCITIKENYAVKESRPPEFVLSAYSKVEMEAIRCEHLGPSQPPSTHLPRLNRWGEIDSISLNDKNCQIARDRFTREYKPESLFIVALLEQEFILLCSLTFFSESRRLILTPDLPTSLTFETSLGTRFEYFVENLSDIFEELVNDKRFAIKPQRYLSVTQKSLFQLRLLKLCGWAHVNDRLRVDYQILIQSLDCGRKMVGRRSCLLTQQKSIVFLGFYDAFTLTDVTQILTLRVQVYAVDSWSRLFFKGCGEIAIPFDSPPGMRHVCMEKPLQSFYNQLEEYFLGVEDTFIWSEYSQNQPLRRTKSTNMKLSVQFSVFPSKRTEI</sequence>
<dbReference type="STRING" id="65357.A0A024G7F5"/>
<reference evidence="1 2" key="1">
    <citation type="submission" date="2012-05" db="EMBL/GenBank/DDBJ databases">
        <title>Recombination and specialization in a pathogen metapopulation.</title>
        <authorList>
            <person name="Gardiner A."/>
            <person name="Kemen E."/>
            <person name="Schultz-Larsen T."/>
            <person name="MacLean D."/>
            <person name="Van Oosterhout C."/>
            <person name="Jones J.D.G."/>
        </authorList>
    </citation>
    <scope>NUCLEOTIDE SEQUENCE [LARGE SCALE GENOMIC DNA]</scope>
    <source>
        <strain evidence="1 2">Ac Nc2</strain>
    </source>
</reference>
<proteinExistence type="predicted"/>
<accession>A0A024G7F5</accession>
<comment type="caution">
    <text evidence="1">The sequence shown here is derived from an EMBL/GenBank/DDBJ whole genome shotgun (WGS) entry which is preliminary data.</text>
</comment>
<organism evidence="1 2">
    <name type="scientific">Albugo candida</name>
    <dbReference type="NCBI Taxonomy" id="65357"/>
    <lineage>
        <taxon>Eukaryota</taxon>
        <taxon>Sar</taxon>
        <taxon>Stramenopiles</taxon>
        <taxon>Oomycota</taxon>
        <taxon>Peronosporomycetes</taxon>
        <taxon>Albuginales</taxon>
        <taxon>Albuginaceae</taxon>
        <taxon>Albugo</taxon>
    </lineage>
</organism>
<dbReference type="InParanoid" id="A0A024G7F5"/>
<dbReference type="OrthoDB" id="10263520at2759"/>
<keyword evidence="2" id="KW-1185">Reference proteome</keyword>
<evidence type="ECO:0000313" key="2">
    <source>
        <dbReference type="Proteomes" id="UP000053237"/>
    </source>
</evidence>